<evidence type="ECO:0000313" key="2">
    <source>
        <dbReference type="EMBL" id="KAA6439177.1"/>
    </source>
</evidence>
<comment type="caution">
    <text evidence="2">The sequence shown here is derived from an EMBL/GenBank/DDBJ whole genome shotgun (WGS) entry which is preliminary data.</text>
</comment>
<reference evidence="2 3" key="1">
    <citation type="submission" date="2019-05" db="EMBL/GenBank/DDBJ databases">
        <authorList>
            <person name="Qu J.-H."/>
        </authorList>
    </citation>
    <scope>NUCLEOTIDE SEQUENCE [LARGE SCALE GENOMIC DNA]</scope>
    <source>
        <strain evidence="2 3">NS28</strain>
    </source>
</reference>
<accession>A0A5M8QSE2</accession>
<keyword evidence="3" id="KW-1185">Reference proteome</keyword>
<keyword evidence="1" id="KW-0732">Signal</keyword>
<dbReference type="Proteomes" id="UP000323994">
    <property type="component" value="Unassembled WGS sequence"/>
</dbReference>
<dbReference type="AlphaFoldDB" id="A0A5M8QSE2"/>
<sequence>MKIRFILCILMLLVITAAKATHIVGGQLFITENKNSIYNYNIGLTMYFDALNGNPGAEDPFVTIYVFRKRDNAAIGWLEAPKIERKSVTYANPLCGISSLETYMITYSSSVNLETSDFNDPEGYYMVWDRCCRNGTITNIKNPGDAGSLFYLEFPPITKNGTAFSNSSPVFPAVKGDYACVNSPFFFDFGGSDADGDSLVYSIVTPMQGFSDKSNPSLPARGSSGYPRLTWTDNISVANVIPGPKPLTVNKSTGMLSVTPGFVGLYVFAVQVDEYRKGQKIGTLTRDFQLKVVDCPKMDPPKLLFKPAGKNVFYTENEIITVKKDDPNCFEVIVTDPSINQLIKVNGRAVNNAKDYFTLLPAEFRTTIANDTLKFQVCLDECFVTYDNRPIKIELIAEDESCPVPLTDTLNIFIRREGNDNASPEITTSLPSEYMHVTAGVPVRFTVYGKDPDKDNLALSGRGRDFNMADKAMNFQPVNGTATVQQNFTWTPPCNARKGDTLAVDFLVEDMRCEGNPLGVSRPVYFIVDESPNTPPAVRTTLPEPEITYTIGNSSEIIFDVLASDPDTSTISLVAAGRGFDLQSAGMNFTDKTGTREIISPYAWNPDCALLNGKGEQTFLIDFIAQDKSCSSANDTTTVKVTVKDNSFTEFPELPNVITPNGDGKNDCLVLQDLPEGNCSDQFKDIAVYNRWGKQVYYSRVKENNWCPADLSGGYYYFLIQYTTRSYKGGITVLK</sequence>
<dbReference type="RefSeq" id="WP_139012428.1">
    <property type="nucleotide sequence ID" value="NZ_VBSN01000038.1"/>
</dbReference>
<evidence type="ECO:0000256" key="1">
    <source>
        <dbReference type="SAM" id="SignalP"/>
    </source>
</evidence>
<name>A0A5M8QSE2_9BACT</name>
<gene>
    <name evidence="2" type="ORF">FEM33_12915</name>
</gene>
<feature type="signal peptide" evidence="1">
    <location>
        <begin position="1"/>
        <end position="20"/>
    </location>
</feature>
<protein>
    <submittedName>
        <fullName evidence="2">Gliding motility-associated C-terminal domain-containing protein</fullName>
    </submittedName>
</protein>
<organism evidence="2 3">
    <name type="scientific">Dyadobacter flavalbus</name>
    <dbReference type="NCBI Taxonomy" id="2579942"/>
    <lineage>
        <taxon>Bacteria</taxon>
        <taxon>Pseudomonadati</taxon>
        <taxon>Bacteroidota</taxon>
        <taxon>Cytophagia</taxon>
        <taxon>Cytophagales</taxon>
        <taxon>Spirosomataceae</taxon>
        <taxon>Dyadobacter</taxon>
    </lineage>
</organism>
<proteinExistence type="predicted"/>
<dbReference type="EMBL" id="VBSN01000038">
    <property type="protein sequence ID" value="KAA6439177.1"/>
    <property type="molecule type" value="Genomic_DNA"/>
</dbReference>
<dbReference type="Pfam" id="PF13585">
    <property type="entry name" value="CHU_C"/>
    <property type="match status" value="1"/>
</dbReference>
<dbReference type="OrthoDB" id="1490014at2"/>
<evidence type="ECO:0000313" key="3">
    <source>
        <dbReference type="Proteomes" id="UP000323994"/>
    </source>
</evidence>
<feature type="chain" id="PRO_5024443628" evidence="1">
    <location>
        <begin position="21"/>
        <end position="735"/>
    </location>
</feature>